<gene>
    <name evidence="1" type="ORF">SAMN05216576_10645</name>
</gene>
<dbReference type="Proteomes" id="UP000199467">
    <property type="component" value="Unassembled WGS sequence"/>
</dbReference>
<keyword evidence="2" id="KW-1185">Reference proteome</keyword>
<dbReference type="EMBL" id="FMZQ01000006">
    <property type="protein sequence ID" value="SDC73722.1"/>
    <property type="molecule type" value="Genomic_DNA"/>
</dbReference>
<organism evidence="1 2">
    <name type="scientific">Ectopseudomonas chengduensis</name>
    <dbReference type="NCBI Taxonomy" id="489632"/>
    <lineage>
        <taxon>Bacteria</taxon>
        <taxon>Pseudomonadati</taxon>
        <taxon>Pseudomonadota</taxon>
        <taxon>Gammaproteobacteria</taxon>
        <taxon>Pseudomonadales</taxon>
        <taxon>Pseudomonadaceae</taxon>
        <taxon>Ectopseudomonas</taxon>
    </lineage>
</organism>
<reference evidence="2" key="1">
    <citation type="submission" date="2016-10" db="EMBL/GenBank/DDBJ databases">
        <authorList>
            <person name="Varghese N."/>
            <person name="Submissions S."/>
        </authorList>
    </citation>
    <scope>NUCLEOTIDE SEQUENCE [LARGE SCALE GENOMIC DNA]</scope>
    <source>
        <strain evidence="2">DSM 26382</strain>
    </source>
</reference>
<sequence length="218" mass="24434">MPSAKPDKARIKAAARARDREELPDFFTPIKEAAQLAVSDGALTQSRAANFELLLSAHPYLDFFPYNMLRAALHQATDSGCWEPVVERDLLILLTTLFAERYDGFPLQDLVKADLPTFGDIYPQLFDTPPADFAVRGKLCDFTGPFKDRSRRECYAQVDALGGTPSDMGWYTDCLFVADEHFHKRAISSGLEAAVFTRMRQGTLRIYRESVFPASIAD</sequence>
<dbReference type="AlphaFoldDB" id="A0A1G6P0I7"/>
<name>A0A1G6P0I7_9GAMM</name>
<evidence type="ECO:0000313" key="1">
    <source>
        <dbReference type="EMBL" id="SDC73722.1"/>
    </source>
</evidence>
<accession>A0A1G6P0I7</accession>
<protein>
    <submittedName>
        <fullName evidence="1">Uncharacterized protein</fullName>
    </submittedName>
</protein>
<evidence type="ECO:0000313" key="2">
    <source>
        <dbReference type="Proteomes" id="UP000199467"/>
    </source>
</evidence>
<proteinExistence type="predicted"/>
<dbReference type="RefSeq" id="WP_090336675.1">
    <property type="nucleotide sequence ID" value="NZ_FMZQ01000006.1"/>
</dbReference>